<dbReference type="PANTHER" id="PTHR38645">
    <property type="entry name" value="CHROMOSOME 9, WHOLE GENOME SHOTGUN SEQUENCE"/>
    <property type="match status" value="1"/>
</dbReference>
<name>A0A4P9XZP0_9FUNG</name>
<proteinExistence type="predicted"/>
<feature type="compositionally biased region" description="Acidic residues" evidence="1">
    <location>
        <begin position="286"/>
        <end position="303"/>
    </location>
</feature>
<feature type="region of interest" description="Disordered" evidence="1">
    <location>
        <begin position="197"/>
        <end position="230"/>
    </location>
</feature>
<dbReference type="OrthoDB" id="21418at2759"/>
<sequence>MDPSGHQPHTQTGQSASSVDPSGSGNPQSATPVLDPTTALQHTFRNAARTVTQLYKESLVHSENAYARGYEQCLQDLLDAMPHFSPFSIPGSSASSGSSNASGERMIAAEELLGYIRSKHDSLQRRDGSFTAHTKALFGDAEFTFTPPTPQMPPTGTSSQNAQIVGQKRGWGHGGFRESHTYPPAAPAEKEEMDKEMEEGHHFKRYRGYRDEDEDDSPSRGGRFGGGGGHIMRWAERMSEKGWPRRMFNQGGKEGEEGWDARRGTKARRPVSFKGDPDREGRTDLEQDGGEGEEGDGAEEDESYVGGKVPWVREELWEARPRINISGLCARRRWARRDMYWKNHRRITTIPSVPREMVMAKRPWRRAAMVGSVGSIIQGYSSQGGAKRSKSNGGAEGRYWTD</sequence>
<protein>
    <submittedName>
        <fullName evidence="2">Uncharacterized protein</fullName>
    </submittedName>
</protein>
<evidence type="ECO:0000313" key="3">
    <source>
        <dbReference type="Proteomes" id="UP000267251"/>
    </source>
</evidence>
<keyword evidence="3" id="KW-1185">Reference proteome</keyword>
<evidence type="ECO:0000313" key="2">
    <source>
        <dbReference type="EMBL" id="RKP11854.1"/>
    </source>
</evidence>
<feature type="compositionally biased region" description="Polar residues" evidence="1">
    <location>
        <begin position="7"/>
        <end position="31"/>
    </location>
</feature>
<dbReference type="Proteomes" id="UP000267251">
    <property type="component" value="Unassembled WGS sequence"/>
</dbReference>
<feature type="region of interest" description="Disordered" evidence="1">
    <location>
        <begin position="379"/>
        <end position="402"/>
    </location>
</feature>
<feature type="compositionally biased region" description="Basic and acidic residues" evidence="1">
    <location>
        <begin position="275"/>
        <end position="285"/>
    </location>
</feature>
<feature type="region of interest" description="Disordered" evidence="1">
    <location>
        <begin position="242"/>
        <end position="305"/>
    </location>
</feature>
<dbReference type="AlphaFoldDB" id="A0A4P9XZP0"/>
<dbReference type="PANTHER" id="PTHR38645:SF1">
    <property type="entry name" value="YALI0F12243P"/>
    <property type="match status" value="1"/>
</dbReference>
<dbReference type="EMBL" id="KZ988615">
    <property type="protein sequence ID" value="RKP11854.1"/>
    <property type="molecule type" value="Genomic_DNA"/>
</dbReference>
<evidence type="ECO:0000256" key="1">
    <source>
        <dbReference type="SAM" id="MobiDB-lite"/>
    </source>
</evidence>
<organism evidence="2 3">
    <name type="scientific">Piptocephalis cylindrospora</name>
    <dbReference type="NCBI Taxonomy" id="1907219"/>
    <lineage>
        <taxon>Eukaryota</taxon>
        <taxon>Fungi</taxon>
        <taxon>Fungi incertae sedis</taxon>
        <taxon>Zoopagomycota</taxon>
        <taxon>Zoopagomycotina</taxon>
        <taxon>Zoopagomycetes</taxon>
        <taxon>Zoopagales</taxon>
        <taxon>Piptocephalidaceae</taxon>
        <taxon>Piptocephalis</taxon>
    </lineage>
</organism>
<gene>
    <name evidence="2" type="ORF">BJ684DRAFT_17599</name>
</gene>
<feature type="compositionally biased region" description="Basic and acidic residues" evidence="1">
    <location>
        <begin position="253"/>
        <end position="263"/>
    </location>
</feature>
<accession>A0A4P9XZP0</accession>
<reference evidence="3" key="1">
    <citation type="journal article" date="2018" name="Nat. Microbiol.">
        <title>Leveraging single-cell genomics to expand the fungal tree of life.</title>
        <authorList>
            <person name="Ahrendt S.R."/>
            <person name="Quandt C.A."/>
            <person name="Ciobanu D."/>
            <person name="Clum A."/>
            <person name="Salamov A."/>
            <person name="Andreopoulos B."/>
            <person name="Cheng J.F."/>
            <person name="Woyke T."/>
            <person name="Pelin A."/>
            <person name="Henrissat B."/>
            <person name="Reynolds N.K."/>
            <person name="Benny G.L."/>
            <person name="Smith M.E."/>
            <person name="James T.Y."/>
            <person name="Grigoriev I.V."/>
        </authorList>
    </citation>
    <scope>NUCLEOTIDE SEQUENCE [LARGE SCALE GENOMIC DNA]</scope>
</reference>
<feature type="region of interest" description="Disordered" evidence="1">
    <location>
        <begin position="1"/>
        <end position="34"/>
    </location>
</feature>